<evidence type="ECO:0000256" key="1">
    <source>
        <dbReference type="SAM" id="MobiDB-lite"/>
    </source>
</evidence>
<evidence type="ECO:0000256" key="2">
    <source>
        <dbReference type="SAM" id="Phobius"/>
    </source>
</evidence>
<keyword evidence="4" id="KW-1185">Reference proteome</keyword>
<evidence type="ECO:0000313" key="4">
    <source>
        <dbReference type="Proteomes" id="UP001179121"/>
    </source>
</evidence>
<dbReference type="AlphaFoldDB" id="A0AA86MWC5"/>
<feature type="region of interest" description="Disordered" evidence="1">
    <location>
        <begin position="124"/>
        <end position="181"/>
    </location>
</feature>
<name>A0AA86MWC5_9BACT</name>
<dbReference type="Proteomes" id="UP001179121">
    <property type="component" value="Chromosome"/>
</dbReference>
<evidence type="ECO:0000313" key="3">
    <source>
        <dbReference type="EMBL" id="CAI4030266.1"/>
    </source>
</evidence>
<accession>A0AA86MWC5</accession>
<proteinExistence type="predicted"/>
<gene>
    <name evidence="3" type="ORF">DNFV4_00694</name>
</gene>
<organism evidence="3 4">
    <name type="scientific">Nitrospira tepida</name>
    <dbReference type="NCBI Taxonomy" id="2973512"/>
    <lineage>
        <taxon>Bacteria</taxon>
        <taxon>Pseudomonadati</taxon>
        <taxon>Nitrospirota</taxon>
        <taxon>Nitrospiria</taxon>
        <taxon>Nitrospirales</taxon>
        <taxon>Nitrospiraceae</taxon>
        <taxon>Nitrospira</taxon>
    </lineage>
</organism>
<keyword evidence="2" id="KW-1133">Transmembrane helix</keyword>
<protein>
    <submittedName>
        <fullName evidence="3">Uncharacterized protein</fullName>
    </submittedName>
</protein>
<keyword evidence="2" id="KW-0812">Transmembrane</keyword>
<sequence length="331" mass="36220">MRRRPALPVRKTMRRNEAQTFEIGRVVPVSSTKSWSSAGTWRRSRVSPSTWNERAAQSYGSYVQGWGLSIVLHVVIGVPCVGAIVLLSPNPPEPLVMPFRWEVSIVSTTPPSIVTAALPSLVAPAPPAASGDPPPAETRSQPSDPGPTQAFPLRERSVTPPPDQGAGGEGTNQPHRGRHEPHMTETIRASVPFADHRAPEPPPPDVPPRMERSLSVQAMMAKPTVKHRPQPVERPLLTRSVLPATAGCRRRSGTRLSGPNGILRWPGRIDGKAKCWCNSVWDGMGAWTICGWRKARAMPCSITPPSRRCERPRLSLFDMGWSSRGLPSPFR</sequence>
<dbReference type="EMBL" id="OX365700">
    <property type="protein sequence ID" value="CAI4030266.1"/>
    <property type="molecule type" value="Genomic_DNA"/>
</dbReference>
<keyword evidence="2" id="KW-0472">Membrane</keyword>
<dbReference type="KEGG" id="nti:DNFV4_00694"/>
<feature type="transmembrane region" description="Helical" evidence="2">
    <location>
        <begin position="66"/>
        <end position="87"/>
    </location>
</feature>
<reference evidence="3" key="1">
    <citation type="submission" date="2022-10" db="EMBL/GenBank/DDBJ databases">
        <authorList>
            <person name="Koch H."/>
        </authorList>
    </citation>
    <scope>NUCLEOTIDE SEQUENCE</scope>
    <source>
        <strain evidence="3">DNF</strain>
    </source>
</reference>
<feature type="compositionally biased region" description="Pro residues" evidence="1">
    <location>
        <begin position="124"/>
        <end position="136"/>
    </location>
</feature>